<evidence type="ECO:0000313" key="31">
    <source>
        <dbReference type="EMBL" id="RKF13115.1"/>
    </source>
</evidence>
<dbReference type="UniPathway" id="UPA00051">
    <property type="reaction ID" value="UER00462"/>
</dbReference>
<dbReference type="InterPro" id="IPR005106">
    <property type="entry name" value="Asp/hSer_DH_NAD-bd"/>
</dbReference>
<comment type="similarity">
    <text evidence="7 27">In the C-terminal section; belongs to the homoserine dehydrogenase family.</text>
</comment>
<evidence type="ECO:0000256" key="12">
    <source>
        <dbReference type="ARBA" id="ARBA00022697"/>
    </source>
</evidence>
<dbReference type="Gene3D" id="3.40.50.720">
    <property type="entry name" value="NAD(P)-binding Rossmann-like Domain"/>
    <property type="match status" value="1"/>
</dbReference>
<sequence>MHLNRHVHKFGGSSLADPSCFRRVASIVQQHTFENDLIVVSAAGKTTNRLLSVIELAEQGDQAAVDALVSLFEYQGGLIDELLDSESASELKVELEADRHELGSLLEGALDEFNRNQILSFGERWSARLLAALLRQLSVPSLWQDSREFFRAEFSAQPQVNAHSSAPLLSGILKSKGQQRLVVTGYIARDSQGRTVTLGRNGSDYSATELAALADAASTTIWSDVAGIYSADPRQVKDAVLLEKLSLSEASELTRIGTPVLHSRALEPLHRSRQRLTLRCSYAPDDGQTVVHRQHFKSQGAKIVTAVDDVALIELKLVGDAATDSEQLLSYLASHQLAPATKHLNLDNGRLQLAYRLDLAAEALELLQHQQQLSVSDIRYREGYSLLALVGNCVTENPQHCYRFYREVAEQSLEFVYSSPDKLSLTAVIAKASLEPLLKSLHSTMFKQALRLGVIAFGRGNVGATWLRLFEKQVTQIKKDHHVSLTLAGVFNSKGGLLDYSGLDVEHCLQEPFEGQSFLWTELLEKLELHPFDELVAVDLTASESLSRYYPEFARRGLHVISANKYAGASEPDFYHPLVEQFKEHGSFWLYNATVGAGLPIQHSIRTLRRSGDKVESLSGVFSGTLCWLFENFDGQKPFSQLLRDAWQQGLTEPDPREDLSGQDVARKLLILARESEFDIDLDNIPVENLVPEDLRNVSFEDFMRRLDELDEPMAERLHAAQAQVKAIRYTGHIDIKGEGQVGLSQLDPKHAFVGLNPCDNVVAIHSNWYQSNPLLIRGPGAGKEVTAGAIQADLVSLMVKLGHA</sequence>
<keyword evidence="20" id="KW-0915">Sodium</keyword>
<dbReference type="GO" id="GO:0004412">
    <property type="term" value="F:homoserine dehydrogenase activity"/>
    <property type="evidence" value="ECO:0007669"/>
    <property type="project" value="UniProtKB-UniRule"/>
</dbReference>
<dbReference type="EC" id="1.1.1.3" evidence="27"/>
<feature type="domain" description="Homoserine dehydrogenase catalytic" evidence="29">
    <location>
        <begin position="600"/>
        <end position="796"/>
    </location>
</feature>
<dbReference type="OrthoDB" id="9799110at2"/>
<comment type="similarity">
    <text evidence="8 27">In the N-terminal section; belongs to the aspartokinase family.</text>
</comment>
<dbReference type="GO" id="GO:0005524">
    <property type="term" value="F:ATP binding"/>
    <property type="evidence" value="ECO:0007669"/>
    <property type="project" value="UniProtKB-UniRule"/>
</dbReference>
<evidence type="ECO:0000313" key="32">
    <source>
        <dbReference type="Proteomes" id="UP000286482"/>
    </source>
</evidence>
<keyword evidence="17 27" id="KW-0521">NADP</keyword>
<dbReference type="UniPathway" id="UPA00050">
    <property type="reaction ID" value="UER00063"/>
</dbReference>
<evidence type="ECO:0000256" key="19">
    <source>
        <dbReference type="ARBA" id="ARBA00023027"/>
    </source>
</evidence>
<evidence type="ECO:0000256" key="18">
    <source>
        <dbReference type="ARBA" id="ARBA00023002"/>
    </source>
</evidence>
<evidence type="ECO:0000256" key="8">
    <source>
        <dbReference type="ARBA" id="ARBA00010046"/>
    </source>
</evidence>
<dbReference type="GO" id="GO:0009086">
    <property type="term" value="P:methionine biosynthetic process"/>
    <property type="evidence" value="ECO:0007669"/>
    <property type="project" value="UniProtKB-KW"/>
</dbReference>
<evidence type="ECO:0000256" key="5">
    <source>
        <dbReference type="ARBA" id="ARBA00005062"/>
    </source>
</evidence>
<evidence type="ECO:0000259" key="29">
    <source>
        <dbReference type="Pfam" id="PF00742"/>
    </source>
</evidence>
<feature type="domain" description="Aspartate/glutamate/uridylate kinase" evidence="28">
    <location>
        <begin position="5"/>
        <end position="276"/>
    </location>
</feature>
<feature type="domain" description="Aspartate/homoserine dehydrogenase NAD-binding" evidence="30">
    <location>
        <begin position="458"/>
        <end position="591"/>
    </location>
</feature>
<dbReference type="Gene3D" id="3.30.360.10">
    <property type="entry name" value="Dihydrodipicolinate Reductase, domain 2"/>
    <property type="match status" value="1"/>
</dbReference>
<comment type="caution">
    <text evidence="31">The sequence shown here is derived from an EMBL/GenBank/DDBJ whole genome shotgun (WGS) entry which is preliminary data.</text>
</comment>
<evidence type="ECO:0000256" key="17">
    <source>
        <dbReference type="ARBA" id="ARBA00022857"/>
    </source>
</evidence>
<keyword evidence="32" id="KW-1185">Reference proteome</keyword>
<evidence type="ECO:0000256" key="22">
    <source>
        <dbReference type="ARBA" id="ARBA00023268"/>
    </source>
</evidence>
<evidence type="ECO:0000256" key="3">
    <source>
        <dbReference type="ARBA" id="ARBA00004986"/>
    </source>
</evidence>
<evidence type="ECO:0000256" key="6">
    <source>
        <dbReference type="ARBA" id="ARBA00005139"/>
    </source>
</evidence>
<dbReference type="AlphaFoldDB" id="A0A420E6I8"/>
<comment type="pathway">
    <text evidence="2 27">Amino-acid biosynthesis; L-lysine biosynthesis via DAP pathway; (S)-tetrahydrodipicolinate from L-aspartate: step 1/4.</text>
</comment>
<dbReference type="Pfam" id="PF00742">
    <property type="entry name" value="Homoserine_dh"/>
    <property type="match status" value="1"/>
</dbReference>
<evidence type="ECO:0000256" key="9">
    <source>
        <dbReference type="ARBA" id="ARBA00011881"/>
    </source>
</evidence>
<reference evidence="31 32" key="1">
    <citation type="submission" date="2018-09" db="EMBL/GenBank/DDBJ databases">
        <authorList>
            <person name="Wang Z."/>
        </authorList>
    </citation>
    <scope>NUCLEOTIDE SEQUENCE [LARGE SCALE GENOMIC DNA]</scope>
    <source>
        <strain evidence="31 32">ALS 81</strain>
    </source>
</reference>
<dbReference type="SUPFAM" id="SSF53633">
    <property type="entry name" value="Carbamate kinase-like"/>
    <property type="match status" value="1"/>
</dbReference>
<dbReference type="Gene3D" id="1.20.120.1320">
    <property type="entry name" value="Aspartokinase, catalytic domain"/>
    <property type="match status" value="1"/>
</dbReference>
<name>A0A420E6I8_9ALTE</name>
<dbReference type="InterPro" id="IPR001048">
    <property type="entry name" value="Asp/Glu/Uridylate_kinase"/>
</dbReference>
<dbReference type="InterPro" id="IPR018042">
    <property type="entry name" value="Aspartate_kinase_CS"/>
</dbReference>
<evidence type="ECO:0000256" key="27">
    <source>
        <dbReference type="PIRNR" id="PIRNR000727"/>
    </source>
</evidence>
<dbReference type="InterPro" id="IPR011147">
    <property type="entry name" value="Bifunc_Aspkin/hSer_DH"/>
</dbReference>
<dbReference type="GO" id="GO:0004072">
    <property type="term" value="F:aspartate kinase activity"/>
    <property type="evidence" value="ECO:0007669"/>
    <property type="project" value="UniProtKB-UniRule"/>
</dbReference>
<comment type="pathway">
    <text evidence="5 27">Amino-acid biosynthesis; L-methionine biosynthesis via de novo pathway; L-homoserine from L-aspartate: step 3/3.</text>
</comment>
<evidence type="ECO:0000259" key="30">
    <source>
        <dbReference type="Pfam" id="PF03447"/>
    </source>
</evidence>
<proteinExistence type="inferred from homology"/>
<comment type="catalytic activity">
    <reaction evidence="26">
        <text>L-homoserine + NAD(+) = L-aspartate 4-semialdehyde + NADH + H(+)</text>
        <dbReference type="Rhea" id="RHEA:15757"/>
        <dbReference type="ChEBI" id="CHEBI:15378"/>
        <dbReference type="ChEBI" id="CHEBI:57476"/>
        <dbReference type="ChEBI" id="CHEBI:57540"/>
        <dbReference type="ChEBI" id="CHEBI:57945"/>
        <dbReference type="ChEBI" id="CHEBI:537519"/>
        <dbReference type="EC" id="1.1.1.3"/>
    </reaction>
    <physiologicalReaction direction="right-to-left" evidence="26">
        <dbReference type="Rhea" id="RHEA:15759"/>
    </physiologicalReaction>
</comment>
<dbReference type="Proteomes" id="UP000286482">
    <property type="component" value="Unassembled WGS sequence"/>
</dbReference>
<dbReference type="GO" id="GO:0009089">
    <property type="term" value="P:lysine biosynthetic process via diaminopimelate"/>
    <property type="evidence" value="ECO:0007669"/>
    <property type="project" value="UniProtKB-UniRule"/>
</dbReference>
<gene>
    <name evidence="31" type="ORF">DBZ36_18785</name>
</gene>
<keyword evidence="11 27" id="KW-0808">Transferase</keyword>
<dbReference type="SUPFAM" id="SSF55347">
    <property type="entry name" value="Glyceraldehyde-3-phosphate dehydrogenase-like, C-terminal domain"/>
    <property type="match status" value="1"/>
</dbReference>
<evidence type="ECO:0000256" key="7">
    <source>
        <dbReference type="ARBA" id="ARBA00007952"/>
    </source>
</evidence>
<comment type="pathway">
    <text evidence="4 27">Amino-acid biosynthesis; L-threonine biosynthesis; L-threonine from L-aspartate: step 3/5.</text>
</comment>
<evidence type="ECO:0000256" key="23">
    <source>
        <dbReference type="ARBA" id="ARBA00044938"/>
    </source>
</evidence>
<evidence type="ECO:0000256" key="15">
    <source>
        <dbReference type="ARBA" id="ARBA00022777"/>
    </source>
</evidence>
<evidence type="ECO:0000256" key="26">
    <source>
        <dbReference type="ARBA" id="ARBA00049031"/>
    </source>
</evidence>
<dbReference type="InterPro" id="IPR019811">
    <property type="entry name" value="HDH_CS"/>
</dbReference>
<evidence type="ECO:0000259" key="28">
    <source>
        <dbReference type="Pfam" id="PF00696"/>
    </source>
</evidence>
<dbReference type="InterPro" id="IPR042199">
    <property type="entry name" value="AsparK_Bifunc_asparK/hSer_DH"/>
</dbReference>
<dbReference type="EMBL" id="RAQO01000012">
    <property type="protein sequence ID" value="RKF13115.1"/>
    <property type="molecule type" value="Genomic_DNA"/>
</dbReference>
<keyword evidence="14 27" id="KW-0547">Nucleotide-binding</keyword>
<keyword evidence="21" id="KW-0486">Methionine biosynthesis</keyword>
<evidence type="ECO:0000256" key="24">
    <source>
        <dbReference type="ARBA" id="ARBA00048561"/>
    </source>
</evidence>
<evidence type="ECO:0000256" key="13">
    <source>
        <dbReference type="ARBA" id="ARBA00022723"/>
    </source>
</evidence>
<keyword evidence="16 27" id="KW-0067">ATP-binding</keyword>
<comment type="catalytic activity">
    <reaction evidence="25">
        <text>L-homoserine + NADP(+) = L-aspartate 4-semialdehyde + NADPH + H(+)</text>
        <dbReference type="Rhea" id="RHEA:15761"/>
        <dbReference type="ChEBI" id="CHEBI:15378"/>
        <dbReference type="ChEBI" id="CHEBI:57476"/>
        <dbReference type="ChEBI" id="CHEBI:57783"/>
        <dbReference type="ChEBI" id="CHEBI:58349"/>
        <dbReference type="ChEBI" id="CHEBI:537519"/>
        <dbReference type="EC" id="1.1.1.3"/>
    </reaction>
    <physiologicalReaction direction="right-to-left" evidence="25">
        <dbReference type="Rhea" id="RHEA:15763"/>
    </physiologicalReaction>
</comment>
<evidence type="ECO:0000256" key="20">
    <source>
        <dbReference type="ARBA" id="ARBA00023053"/>
    </source>
</evidence>
<dbReference type="EC" id="2.7.2.4" evidence="27"/>
<dbReference type="InterPro" id="IPR036393">
    <property type="entry name" value="AceGlu_kinase-like_sf"/>
</dbReference>
<dbReference type="RefSeq" id="WP_120356528.1">
    <property type="nucleotide sequence ID" value="NZ_RAQO01000012.1"/>
</dbReference>
<dbReference type="Pfam" id="PF03447">
    <property type="entry name" value="NAD_binding_3"/>
    <property type="match status" value="1"/>
</dbReference>
<keyword evidence="13" id="KW-0479">Metal-binding</keyword>
<dbReference type="PROSITE" id="PS00324">
    <property type="entry name" value="ASPARTOKINASE"/>
    <property type="match status" value="1"/>
</dbReference>
<dbReference type="InterPro" id="IPR001342">
    <property type="entry name" value="HDH_cat"/>
</dbReference>
<keyword evidence="12" id="KW-0791">Threonine biosynthesis</keyword>
<evidence type="ECO:0000256" key="14">
    <source>
        <dbReference type="ARBA" id="ARBA00022741"/>
    </source>
</evidence>
<dbReference type="InterPro" id="IPR036291">
    <property type="entry name" value="NAD(P)-bd_dom_sf"/>
</dbReference>
<keyword evidence="18 27" id="KW-0560">Oxidoreductase</keyword>
<comment type="subunit">
    <text evidence="9 27">Homotetramer.</text>
</comment>
<comment type="function">
    <text evidence="23">Bifunctional aspartate kinase and homoserine dehydrogenase that catalyzes the first and the third steps toward the synthesis of lysine, methionine and threonine from aspartate.</text>
</comment>
<dbReference type="NCBIfam" id="TIGR00657">
    <property type="entry name" value="asp_kinases"/>
    <property type="match status" value="1"/>
</dbReference>
<dbReference type="InterPro" id="IPR049638">
    <property type="entry name" value="AK-HD"/>
</dbReference>
<comment type="cofactor">
    <cofactor evidence="1">
        <name>a metal cation</name>
        <dbReference type="ChEBI" id="CHEBI:25213"/>
    </cofactor>
</comment>
<dbReference type="PIRSF" id="PIRSF000727">
    <property type="entry name" value="ThrA"/>
    <property type="match status" value="1"/>
</dbReference>
<dbReference type="Pfam" id="PF00696">
    <property type="entry name" value="AA_kinase"/>
    <property type="match status" value="1"/>
</dbReference>
<dbReference type="GO" id="GO:0009088">
    <property type="term" value="P:threonine biosynthetic process"/>
    <property type="evidence" value="ECO:0007669"/>
    <property type="project" value="UniProtKB-UniRule"/>
</dbReference>
<comment type="pathway">
    <text evidence="6 27">Amino-acid biosynthesis; L-threonine biosynthesis; L-threonine from L-aspartate: step 1/5.</text>
</comment>
<dbReference type="Gene3D" id="3.40.1160.10">
    <property type="entry name" value="Acetylglutamate kinase-like"/>
    <property type="match status" value="1"/>
</dbReference>
<evidence type="ECO:0000256" key="25">
    <source>
        <dbReference type="ARBA" id="ARBA00048841"/>
    </source>
</evidence>
<dbReference type="PANTHER" id="PTHR43070">
    <property type="match status" value="1"/>
</dbReference>
<evidence type="ECO:0000256" key="2">
    <source>
        <dbReference type="ARBA" id="ARBA00004766"/>
    </source>
</evidence>
<dbReference type="SUPFAM" id="SSF51735">
    <property type="entry name" value="NAD(P)-binding Rossmann-fold domains"/>
    <property type="match status" value="1"/>
</dbReference>
<keyword evidence="22" id="KW-0511">Multifunctional enzyme</keyword>
<keyword evidence="15 27" id="KW-0418">Kinase</keyword>
<keyword evidence="10 27" id="KW-0028">Amino-acid biosynthesis</keyword>
<dbReference type="PROSITE" id="PS01042">
    <property type="entry name" value="HOMOSER_DHGENASE"/>
    <property type="match status" value="1"/>
</dbReference>
<keyword evidence="19" id="KW-0520">NAD</keyword>
<dbReference type="PANTHER" id="PTHR43070:SF5">
    <property type="entry name" value="HOMOSERINE DEHYDROGENASE"/>
    <property type="match status" value="1"/>
</dbReference>
<dbReference type="GO" id="GO:0050661">
    <property type="term" value="F:NADP binding"/>
    <property type="evidence" value="ECO:0007669"/>
    <property type="project" value="UniProtKB-UniRule"/>
</dbReference>
<evidence type="ECO:0000256" key="1">
    <source>
        <dbReference type="ARBA" id="ARBA00001920"/>
    </source>
</evidence>
<dbReference type="FunFam" id="3.30.360.10:FF:000006">
    <property type="entry name" value="Bifunctional aspartokinase/homoserine dehydrogenase"/>
    <property type="match status" value="1"/>
</dbReference>
<evidence type="ECO:0000256" key="4">
    <source>
        <dbReference type="ARBA" id="ARBA00005056"/>
    </source>
</evidence>
<comment type="catalytic activity">
    <reaction evidence="24">
        <text>L-aspartate + ATP = 4-phospho-L-aspartate + ADP</text>
        <dbReference type="Rhea" id="RHEA:23776"/>
        <dbReference type="ChEBI" id="CHEBI:29991"/>
        <dbReference type="ChEBI" id="CHEBI:30616"/>
        <dbReference type="ChEBI" id="CHEBI:57535"/>
        <dbReference type="ChEBI" id="CHEBI:456216"/>
        <dbReference type="EC" id="2.7.2.4"/>
    </reaction>
    <physiologicalReaction direction="left-to-right" evidence="24">
        <dbReference type="Rhea" id="RHEA:23777"/>
    </physiologicalReaction>
</comment>
<dbReference type="GO" id="GO:0009090">
    <property type="term" value="P:homoserine biosynthetic process"/>
    <property type="evidence" value="ECO:0007669"/>
    <property type="project" value="UniProtKB-ARBA"/>
</dbReference>
<comment type="pathway">
    <text evidence="3 27">Amino-acid biosynthesis; L-methionine biosynthesis via de novo pathway; L-homoserine from L-aspartate: step 1/3.</text>
</comment>
<evidence type="ECO:0000256" key="21">
    <source>
        <dbReference type="ARBA" id="ARBA00023167"/>
    </source>
</evidence>
<dbReference type="UniPathway" id="UPA00034">
    <property type="reaction ID" value="UER00015"/>
</dbReference>
<dbReference type="NCBIfam" id="NF007003">
    <property type="entry name" value="PRK09466.1"/>
    <property type="match status" value="1"/>
</dbReference>
<accession>A0A420E6I8</accession>
<dbReference type="InterPro" id="IPR001341">
    <property type="entry name" value="Asp_kinase"/>
</dbReference>
<evidence type="ECO:0000256" key="11">
    <source>
        <dbReference type="ARBA" id="ARBA00022679"/>
    </source>
</evidence>
<organism evidence="31 32">
    <name type="scientific">Alginatibacterium sediminis</name>
    <dbReference type="NCBI Taxonomy" id="2164068"/>
    <lineage>
        <taxon>Bacteria</taxon>
        <taxon>Pseudomonadati</taxon>
        <taxon>Pseudomonadota</taxon>
        <taxon>Gammaproteobacteria</taxon>
        <taxon>Alteromonadales</taxon>
        <taxon>Alteromonadaceae</taxon>
        <taxon>Alginatibacterium</taxon>
    </lineage>
</organism>
<dbReference type="GO" id="GO:0046872">
    <property type="term" value="F:metal ion binding"/>
    <property type="evidence" value="ECO:0007669"/>
    <property type="project" value="UniProtKB-KW"/>
</dbReference>
<protein>
    <recommendedName>
        <fullName evidence="27">Bifunctional aspartokinase/homoserine dehydrogenase</fullName>
    </recommendedName>
    <domain>
        <recommendedName>
            <fullName evidence="27">Aspartokinase</fullName>
            <ecNumber evidence="27">2.7.2.4</ecNumber>
        </recommendedName>
    </domain>
    <domain>
        <recommendedName>
            <fullName evidence="27">Homoserine dehydrogenase</fullName>
            <ecNumber evidence="27">1.1.1.3</ecNumber>
        </recommendedName>
    </domain>
</protein>
<evidence type="ECO:0000256" key="16">
    <source>
        <dbReference type="ARBA" id="ARBA00022840"/>
    </source>
</evidence>
<evidence type="ECO:0000256" key="10">
    <source>
        <dbReference type="ARBA" id="ARBA00022605"/>
    </source>
</evidence>